<keyword evidence="1" id="KW-0863">Zinc-finger</keyword>
<dbReference type="AlphaFoldDB" id="A0A1Q3FF54"/>
<proteinExistence type="predicted"/>
<accession>A0A1Q3FF54</accession>
<protein>
    <recommendedName>
        <fullName evidence="3">ZAD domain-containing protein</fullName>
    </recommendedName>
</protein>
<evidence type="ECO:0000256" key="2">
    <source>
        <dbReference type="SAM" id="MobiDB-lite"/>
    </source>
</evidence>
<evidence type="ECO:0000256" key="1">
    <source>
        <dbReference type="PROSITE-ProRule" id="PRU01263"/>
    </source>
</evidence>
<organism evidence="4">
    <name type="scientific">Culex tarsalis</name>
    <name type="common">Encephalitis mosquito</name>
    <dbReference type="NCBI Taxonomy" id="7177"/>
    <lineage>
        <taxon>Eukaryota</taxon>
        <taxon>Metazoa</taxon>
        <taxon>Ecdysozoa</taxon>
        <taxon>Arthropoda</taxon>
        <taxon>Hexapoda</taxon>
        <taxon>Insecta</taxon>
        <taxon>Pterygota</taxon>
        <taxon>Neoptera</taxon>
        <taxon>Endopterygota</taxon>
        <taxon>Diptera</taxon>
        <taxon>Nematocera</taxon>
        <taxon>Culicoidea</taxon>
        <taxon>Culicidae</taxon>
        <taxon>Culicinae</taxon>
        <taxon>Culicini</taxon>
        <taxon>Culex</taxon>
        <taxon>Culex</taxon>
    </lineage>
</organism>
<keyword evidence="1" id="KW-0862">Zinc</keyword>
<feature type="compositionally biased region" description="Low complexity" evidence="2">
    <location>
        <begin position="125"/>
        <end position="140"/>
    </location>
</feature>
<evidence type="ECO:0000313" key="4">
    <source>
        <dbReference type="EMBL" id="JAV26176.1"/>
    </source>
</evidence>
<feature type="compositionally biased region" description="Polar residues" evidence="2">
    <location>
        <begin position="144"/>
        <end position="156"/>
    </location>
</feature>
<evidence type="ECO:0000259" key="3">
    <source>
        <dbReference type="PROSITE" id="PS51915"/>
    </source>
</evidence>
<dbReference type="InterPro" id="IPR012934">
    <property type="entry name" value="Znf_AD"/>
</dbReference>
<dbReference type="GO" id="GO:0008270">
    <property type="term" value="F:zinc ion binding"/>
    <property type="evidence" value="ECO:0007669"/>
    <property type="project" value="UniProtKB-UniRule"/>
</dbReference>
<name>A0A1Q3FF54_CULTA</name>
<feature type="region of interest" description="Disordered" evidence="2">
    <location>
        <begin position="125"/>
        <end position="156"/>
    </location>
</feature>
<feature type="binding site" evidence="1">
    <location>
        <position position="59"/>
    </location>
    <ligand>
        <name>Zn(2+)</name>
        <dbReference type="ChEBI" id="CHEBI:29105"/>
    </ligand>
</feature>
<reference evidence="4" key="1">
    <citation type="submission" date="2017-01" db="EMBL/GenBank/DDBJ databases">
        <title>A deep insight into the sialotranscriptome of adult male and female Cluex tarsalis mosquitoes.</title>
        <authorList>
            <person name="Ribeiro J.M."/>
            <person name="Moreira F."/>
            <person name="Bernard K.A."/>
            <person name="Calvo E."/>
        </authorList>
    </citation>
    <scope>NUCLEOTIDE SEQUENCE</scope>
    <source>
        <strain evidence="4">Kern County</strain>
        <tissue evidence="4">Salivary glands</tissue>
    </source>
</reference>
<dbReference type="SUPFAM" id="SSF57716">
    <property type="entry name" value="Glucocorticoid receptor-like (DNA-binding domain)"/>
    <property type="match status" value="1"/>
</dbReference>
<dbReference type="PROSITE" id="PS51915">
    <property type="entry name" value="ZAD"/>
    <property type="match status" value="1"/>
</dbReference>
<feature type="binding site" evidence="1">
    <location>
        <position position="19"/>
    </location>
    <ligand>
        <name>Zn(2+)</name>
        <dbReference type="ChEBI" id="CHEBI:29105"/>
    </ligand>
</feature>
<keyword evidence="1" id="KW-0479">Metal-binding</keyword>
<dbReference type="EMBL" id="GFDL01008869">
    <property type="protein sequence ID" value="JAV26176.1"/>
    <property type="molecule type" value="Transcribed_RNA"/>
</dbReference>
<feature type="binding site" evidence="1">
    <location>
        <position position="56"/>
    </location>
    <ligand>
        <name>Zn(2+)</name>
        <dbReference type="ChEBI" id="CHEBI:29105"/>
    </ligand>
</feature>
<feature type="binding site" evidence="1">
    <location>
        <position position="16"/>
    </location>
    <ligand>
        <name>Zn(2+)</name>
        <dbReference type="ChEBI" id="CHEBI:29105"/>
    </ligand>
</feature>
<feature type="domain" description="ZAD" evidence="3">
    <location>
        <begin position="14"/>
        <end position="83"/>
    </location>
</feature>
<dbReference type="GO" id="GO:0005634">
    <property type="term" value="C:nucleus"/>
    <property type="evidence" value="ECO:0007669"/>
    <property type="project" value="InterPro"/>
</dbReference>
<dbReference type="SMART" id="SM00868">
    <property type="entry name" value="zf-AD"/>
    <property type="match status" value="1"/>
</dbReference>
<sequence length="156" mass="16049">MVQDTNFICPRIYNACRLCKIRGNQLNKIDQQISTKIYECTTLKIISTKETKAFICDQCKAKIDEHYQFKMQCIRNVNLQRFNTGAAAVGAAAGVSPGPGPVASGSNTTGGGGVAEANGAALAATAPATATSPSSSAVAEGIPGSSSASTSCSQIN</sequence>